<dbReference type="InterPro" id="IPR013992">
    <property type="entry name" value="Adenylate_cyclase-assoc_CAP_N"/>
</dbReference>
<dbReference type="PRINTS" id="PR00297">
    <property type="entry name" value="CHAPERONIN10"/>
</dbReference>
<dbReference type="SMART" id="SM00883">
    <property type="entry name" value="Cpn10"/>
    <property type="match status" value="1"/>
</dbReference>
<dbReference type="InterPro" id="IPR036223">
    <property type="entry name" value="CAP_C_sf"/>
</dbReference>
<dbReference type="InterPro" id="IPR013912">
    <property type="entry name" value="Adenylate_cyclase-assoc_CAP_C"/>
</dbReference>
<evidence type="ECO:0000256" key="7">
    <source>
        <dbReference type="SAM" id="MobiDB-lite"/>
    </source>
</evidence>
<dbReference type="GO" id="GO:0008179">
    <property type="term" value="F:adenylate cyclase binding"/>
    <property type="evidence" value="ECO:0007669"/>
    <property type="project" value="TreeGrafter"/>
</dbReference>
<comment type="similarity">
    <text evidence="2 6">Belongs to the CAP family.</text>
</comment>
<name>A0AAQ3KYI2_9LILI</name>
<dbReference type="InterPro" id="IPR001837">
    <property type="entry name" value="Adenylate_cyclase-assoc_CAP"/>
</dbReference>
<dbReference type="AlphaFoldDB" id="A0AAQ3KYI2"/>
<keyword evidence="10" id="KW-1185">Reference proteome</keyword>
<feature type="region of interest" description="Disordered" evidence="7">
    <location>
        <begin position="220"/>
        <end position="250"/>
    </location>
</feature>
<protein>
    <recommendedName>
        <fullName evidence="6">Adenylyl cyclase-associated protein</fullName>
    </recommendedName>
</protein>
<dbReference type="InterPro" id="IPR018106">
    <property type="entry name" value="CAP_CS_N"/>
</dbReference>
<feature type="domain" description="C-CAP/cofactor C-like" evidence="8">
    <location>
        <begin position="311"/>
        <end position="450"/>
    </location>
</feature>
<dbReference type="EMBL" id="CP136897">
    <property type="protein sequence ID" value="WOL16985.1"/>
    <property type="molecule type" value="Genomic_DNA"/>
</dbReference>
<evidence type="ECO:0000256" key="4">
    <source>
        <dbReference type="ARBA" id="ARBA00053355"/>
    </source>
</evidence>
<dbReference type="InterPro" id="IPR037124">
    <property type="entry name" value="Chaperonin_GroES_sf"/>
</dbReference>
<dbReference type="Pfam" id="PF00166">
    <property type="entry name" value="Cpn10"/>
    <property type="match status" value="1"/>
</dbReference>
<dbReference type="GO" id="GO:0019933">
    <property type="term" value="P:cAMP-mediated signaling"/>
    <property type="evidence" value="ECO:0007669"/>
    <property type="project" value="TreeGrafter"/>
</dbReference>
<evidence type="ECO:0000313" key="9">
    <source>
        <dbReference type="EMBL" id="WOL16985.1"/>
    </source>
</evidence>
<keyword evidence="3" id="KW-0143">Chaperone</keyword>
<dbReference type="GO" id="GO:0007015">
    <property type="term" value="P:actin filament organization"/>
    <property type="evidence" value="ECO:0007669"/>
    <property type="project" value="TreeGrafter"/>
</dbReference>
<dbReference type="InterPro" id="IPR011032">
    <property type="entry name" value="GroES-like_sf"/>
</dbReference>
<dbReference type="CDD" id="cd00320">
    <property type="entry name" value="cpn10"/>
    <property type="match status" value="1"/>
</dbReference>
<dbReference type="Gene3D" id="2.160.20.70">
    <property type="match status" value="1"/>
</dbReference>
<reference evidence="9 10" key="1">
    <citation type="submission" date="2023-10" db="EMBL/GenBank/DDBJ databases">
        <title>Chromosome-scale genome assembly provides insights into flower coloration mechanisms of Canna indica.</title>
        <authorList>
            <person name="Li C."/>
        </authorList>
    </citation>
    <scope>NUCLEOTIDE SEQUENCE [LARGE SCALE GENOMIC DNA]</scope>
    <source>
        <tissue evidence="9">Flower</tissue>
    </source>
</reference>
<evidence type="ECO:0000313" key="10">
    <source>
        <dbReference type="Proteomes" id="UP001327560"/>
    </source>
</evidence>
<dbReference type="Gene3D" id="2.30.33.40">
    <property type="entry name" value="GroES chaperonin"/>
    <property type="match status" value="1"/>
</dbReference>
<dbReference type="PROSITE" id="PS51329">
    <property type="entry name" value="C_CAP_COFACTOR_C"/>
    <property type="match status" value="1"/>
</dbReference>
<evidence type="ECO:0000256" key="6">
    <source>
        <dbReference type="RuleBase" id="RU000647"/>
    </source>
</evidence>
<dbReference type="GO" id="GO:0005739">
    <property type="term" value="C:mitochondrion"/>
    <property type="evidence" value="ECO:0007669"/>
    <property type="project" value="UniProtKB-ARBA"/>
</dbReference>
<dbReference type="InterPro" id="IPR036222">
    <property type="entry name" value="CAP_N_sf"/>
</dbReference>
<sequence length="577" mass="62339">MEKELLTRLEAAVTRLEVLSVARSSPPATPRGLRGAPSALDPSISAFDELVDNYLVRVSAAAAKIGGPVLDATMLVEEAFAVLKQLIFRINQCQKPDAAGITGCLKPLNDVIVKANSLTEGKRSEYFNHLKTAADSLSALAWINYLGKGCGMSMPVAHVEDTWQMAEFYCNKILVEYRNKDQAHVEWAKAIKELYLPGLRDYVKNFYPLGPVWVTNASSPSCSNTKSPATSTPAPPPAPAAPIFTSESAPSHPKVGMSAVFAEINSGKPVTAGLRKVSDDMKTKNRADRISVVATVEKGGHASTSATSKIPPKFELQMGRKWVVENQIGNKSLVIDECDSKQSVYIFGCKDSVLQVKGKVNNITVDKCTKMAVVFTDVVAAFEIVNCNRVEVQCQGSAPSVSLDNTSGCQLYLSSNSLSCCHSIYTAKSTEINVLVPGAGPDSDWVEHSLPEQYVHTYKNGEAIQFVGVALIFLHPLLSSMAKRLIPSFNRVLVEKIVPPSKTSAGILLPEKTTKLNSGKVVAVGPGSLDKNGNRIPVSVNEGETVLLPEYGGTEVKLGEKEYHLYRDEDILGTLRD</sequence>
<gene>
    <name evidence="9" type="ORF">Cni_G25773</name>
</gene>
<dbReference type="FunFam" id="1.25.40.330:FF:000001">
    <property type="entry name" value="Adenylyl cyclase-associated protein"/>
    <property type="match status" value="1"/>
</dbReference>
<organism evidence="9 10">
    <name type="scientific">Canna indica</name>
    <name type="common">Indian-shot</name>
    <dbReference type="NCBI Taxonomy" id="4628"/>
    <lineage>
        <taxon>Eukaryota</taxon>
        <taxon>Viridiplantae</taxon>
        <taxon>Streptophyta</taxon>
        <taxon>Embryophyta</taxon>
        <taxon>Tracheophyta</taxon>
        <taxon>Spermatophyta</taxon>
        <taxon>Magnoliopsida</taxon>
        <taxon>Liliopsida</taxon>
        <taxon>Zingiberales</taxon>
        <taxon>Cannaceae</taxon>
        <taxon>Canna</taxon>
    </lineage>
</organism>
<evidence type="ECO:0000256" key="2">
    <source>
        <dbReference type="ARBA" id="ARBA00007659"/>
    </source>
</evidence>
<dbReference type="PANTHER" id="PTHR10652">
    <property type="entry name" value="ADENYLYL CYCLASE-ASSOCIATED PROTEIN"/>
    <property type="match status" value="1"/>
</dbReference>
<dbReference type="GO" id="GO:0044183">
    <property type="term" value="F:protein folding chaperone"/>
    <property type="evidence" value="ECO:0007669"/>
    <property type="project" value="InterPro"/>
</dbReference>
<dbReference type="SUPFAM" id="SSF69340">
    <property type="entry name" value="C-terminal domain of adenylylcyclase associated protein"/>
    <property type="match status" value="1"/>
</dbReference>
<proteinExistence type="inferred from homology"/>
<evidence type="ECO:0000256" key="5">
    <source>
        <dbReference type="ARBA" id="ARBA00062160"/>
    </source>
</evidence>
<dbReference type="Pfam" id="PF01213">
    <property type="entry name" value="CAP_N-CM"/>
    <property type="match status" value="1"/>
</dbReference>
<dbReference type="Pfam" id="PF21938">
    <property type="entry name" value="CAP_N"/>
    <property type="match status" value="1"/>
</dbReference>
<dbReference type="PROSITE" id="PS01088">
    <property type="entry name" value="CAP_1"/>
    <property type="match status" value="1"/>
</dbReference>
<dbReference type="InterPro" id="IPR017901">
    <property type="entry name" value="C-CAP_CF_C-like"/>
</dbReference>
<dbReference type="InterPro" id="IPR006599">
    <property type="entry name" value="CARP_motif"/>
</dbReference>
<dbReference type="InterPro" id="IPR016098">
    <property type="entry name" value="CAP/MinC_C"/>
</dbReference>
<dbReference type="SUPFAM" id="SSF50129">
    <property type="entry name" value="GroES-like"/>
    <property type="match status" value="1"/>
</dbReference>
<dbReference type="InterPro" id="IPR020818">
    <property type="entry name" value="Chaperonin_GroES"/>
</dbReference>
<dbReference type="FunFam" id="2.30.33.40:FF:000002">
    <property type="entry name" value="10 kDa chaperonin, mitochondrial"/>
    <property type="match status" value="1"/>
</dbReference>
<evidence type="ECO:0000256" key="1">
    <source>
        <dbReference type="ARBA" id="ARBA00006975"/>
    </source>
</evidence>
<dbReference type="GO" id="GO:0005524">
    <property type="term" value="F:ATP binding"/>
    <property type="evidence" value="ECO:0007669"/>
    <property type="project" value="InterPro"/>
</dbReference>
<dbReference type="PANTHER" id="PTHR10652:SF0">
    <property type="entry name" value="ADENYLYL CYCLASE-ASSOCIATED PROTEIN"/>
    <property type="match status" value="1"/>
</dbReference>
<dbReference type="FunFam" id="2.160.20.70:FF:000006">
    <property type="entry name" value="Adenylyl cyclase-associated protein"/>
    <property type="match status" value="1"/>
</dbReference>
<comment type="function">
    <text evidence="4">Seems to function only as a co-chaperone, along with cpn60, and in certain cases is essential for the discharge of biologically active proteins from cpn60.</text>
</comment>
<comment type="subunit">
    <text evidence="5">Forms stable complexes with CPN60 in the presence of ATP.</text>
</comment>
<dbReference type="GO" id="GO:0003779">
    <property type="term" value="F:actin binding"/>
    <property type="evidence" value="ECO:0007669"/>
    <property type="project" value="InterPro"/>
</dbReference>
<dbReference type="SUPFAM" id="SSF101278">
    <property type="entry name" value="N-terminal domain of adenylylcyclase associated protein, CAP"/>
    <property type="match status" value="1"/>
</dbReference>
<dbReference type="Proteomes" id="UP001327560">
    <property type="component" value="Chromosome 8"/>
</dbReference>
<accession>A0AAQ3KYI2</accession>
<evidence type="ECO:0000259" key="8">
    <source>
        <dbReference type="PROSITE" id="PS51329"/>
    </source>
</evidence>
<dbReference type="InterPro" id="IPR053950">
    <property type="entry name" value="CAP_N"/>
</dbReference>
<comment type="similarity">
    <text evidence="1">Belongs to the GroES chaperonin family.</text>
</comment>
<dbReference type="SMART" id="SM00673">
    <property type="entry name" value="CARP"/>
    <property type="match status" value="2"/>
</dbReference>
<dbReference type="Gene3D" id="1.25.40.330">
    <property type="entry name" value="Adenylate cyclase-associated CAP, N-terminal domain"/>
    <property type="match status" value="1"/>
</dbReference>
<dbReference type="Pfam" id="PF08603">
    <property type="entry name" value="CAP_C"/>
    <property type="match status" value="1"/>
</dbReference>
<evidence type="ECO:0000256" key="3">
    <source>
        <dbReference type="ARBA" id="ARBA00023186"/>
    </source>
</evidence>